<dbReference type="SUPFAM" id="SSF55271">
    <property type="entry name" value="DNA repair protein MutS, domain I"/>
    <property type="match status" value="1"/>
</dbReference>
<protein>
    <recommendedName>
        <fullName evidence="2">DNA mismatch repair protein MutS-like N-terminal domain-containing protein</fullName>
    </recommendedName>
</protein>
<feature type="domain" description="DNA mismatch repair protein MutS-like N-terminal" evidence="2">
    <location>
        <begin position="10"/>
        <end position="126"/>
    </location>
</feature>
<evidence type="ECO:0000256" key="1">
    <source>
        <dbReference type="SAM" id="MobiDB-lite"/>
    </source>
</evidence>
<dbReference type="InterPro" id="IPR007695">
    <property type="entry name" value="DNA_mismatch_repair_MutS-lik_N"/>
</dbReference>
<dbReference type="Pfam" id="PF01624">
    <property type="entry name" value="MutS_I"/>
    <property type="match status" value="1"/>
</dbReference>
<feature type="region of interest" description="Disordered" evidence="1">
    <location>
        <begin position="155"/>
        <end position="177"/>
    </location>
</feature>
<gene>
    <name evidence="3" type="ORF">GCM10007854_04570</name>
</gene>
<evidence type="ECO:0000259" key="2">
    <source>
        <dbReference type="Pfam" id="PF01624"/>
    </source>
</evidence>
<sequence>MTAPIHQAPTPMMAQYLAIKAEAGSDTLLLYRMGDFYEVFFRDAERMSAALDIALTRRGKHRGQPIPMAGVPVHSSETYIARLVKAGFCVAIAEQTEDPAQARQRGPRAVVRREIIRVVTPSATTEPDTPPLQTETTEEGEQTLIHGVRPVTLGERLTARTRHPSRPRRNPNARQLPCDLGLFDEVGRAQTDLLDLIDHMETQP</sequence>
<reference evidence="3" key="2">
    <citation type="submission" date="2023-01" db="EMBL/GenBank/DDBJ databases">
        <title>Draft genome sequence of Algimonas porphyrae strain NBRC 108216.</title>
        <authorList>
            <person name="Sun Q."/>
            <person name="Mori K."/>
        </authorList>
    </citation>
    <scope>NUCLEOTIDE SEQUENCE</scope>
    <source>
        <strain evidence="3">NBRC 108216</strain>
    </source>
</reference>
<feature type="compositionally biased region" description="Basic residues" evidence="1">
    <location>
        <begin position="159"/>
        <end position="171"/>
    </location>
</feature>
<evidence type="ECO:0000313" key="4">
    <source>
        <dbReference type="Proteomes" id="UP001161390"/>
    </source>
</evidence>
<accession>A0ABQ5UXR2</accession>
<feature type="compositionally biased region" description="Low complexity" evidence="1">
    <location>
        <begin position="124"/>
        <end position="135"/>
    </location>
</feature>
<feature type="region of interest" description="Disordered" evidence="1">
    <location>
        <begin position="121"/>
        <end position="141"/>
    </location>
</feature>
<name>A0ABQ5UXR2_9PROT</name>
<keyword evidence="4" id="KW-1185">Reference proteome</keyword>
<evidence type="ECO:0000313" key="3">
    <source>
        <dbReference type="EMBL" id="GLQ19502.1"/>
    </source>
</evidence>
<comment type="caution">
    <text evidence="3">The sequence shown here is derived from an EMBL/GenBank/DDBJ whole genome shotgun (WGS) entry which is preliminary data.</text>
</comment>
<dbReference type="EMBL" id="BSNJ01000001">
    <property type="protein sequence ID" value="GLQ19502.1"/>
    <property type="molecule type" value="Genomic_DNA"/>
</dbReference>
<dbReference type="Gene3D" id="3.40.1170.10">
    <property type="entry name" value="DNA repair protein MutS, domain I"/>
    <property type="match status" value="1"/>
</dbReference>
<dbReference type="InterPro" id="IPR016151">
    <property type="entry name" value="DNA_mismatch_repair_MutS_N"/>
</dbReference>
<reference evidence="3" key="1">
    <citation type="journal article" date="2014" name="Int. J. Syst. Evol. Microbiol.">
        <title>Complete genome of a new Firmicutes species belonging to the dominant human colonic microbiota ('Ruminococcus bicirculans') reveals two chromosomes and a selective capacity to utilize plant glucans.</title>
        <authorList>
            <consortium name="NISC Comparative Sequencing Program"/>
            <person name="Wegmann U."/>
            <person name="Louis P."/>
            <person name="Goesmann A."/>
            <person name="Henrissat B."/>
            <person name="Duncan S.H."/>
            <person name="Flint H.J."/>
        </authorList>
    </citation>
    <scope>NUCLEOTIDE SEQUENCE</scope>
    <source>
        <strain evidence="3">NBRC 108216</strain>
    </source>
</reference>
<proteinExistence type="predicted"/>
<dbReference type="RefSeq" id="WP_284369251.1">
    <property type="nucleotide sequence ID" value="NZ_BSNJ01000001.1"/>
</dbReference>
<organism evidence="3 4">
    <name type="scientific">Algimonas porphyrae</name>
    <dbReference type="NCBI Taxonomy" id="1128113"/>
    <lineage>
        <taxon>Bacteria</taxon>
        <taxon>Pseudomonadati</taxon>
        <taxon>Pseudomonadota</taxon>
        <taxon>Alphaproteobacteria</taxon>
        <taxon>Maricaulales</taxon>
        <taxon>Robiginitomaculaceae</taxon>
        <taxon>Algimonas</taxon>
    </lineage>
</organism>
<dbReference type="Proteomes" id="UP001161390">
    <property type="component" value="Unassembled WGS sequence"/>
</dbReference>